<protein>
    <submittedName>
        <fullName evidence="1">Uncharacterized protein</fullName>
    </submittedName>
</protein>
<dbReference type="Proteomes" id="UP000288024">
    <property type="component" value="Unassembled WGS sequence"/>
</dbReference>
<dbReference type="EMBL" id="RZTZ01000006">
    <property type="protein sequence ID" value="RVT60795.1"/>
    <property type="molecule type" value="Genomic_DNA"/>
</dbReference>
<name>A0A437K8Z9_9BACI</name>
<dbReference type="AlphaFoldDB" id="A0A437K8Z9"/>
<keyword evidence="2" id="KW-1185">Reference proteome</keyword>
<evidence type="ECO:0000313" key="2">
    <source>
        <dbReference type="Proteomes" id="UP000288024"/>
    </source>
</evidence>
<sequence>MGKKKYVIPVIVSLIVFLSVVYAYTSSISISEKSENGMWKYTYKMNLDASEPTGWQGKIKQLDKQEVKVEKLEFKDNGKTITDTDIFNEGRDIDGSVTTFHPFSTEFFWETDQ</sequence>
<comment type="caution">
    <text evidence="1">The sequence shown here is derived from an EMBL/GenBank/DDBJ whole genome shotgun (WGS) entry which is preliminary data.</text>
</comment>
<accession>A0A437K8Z9</accession>
<proteinExistence type="predicted"/>
<reference evidence="1 2" key="1">
    <citation type="submission" date="2019-01" db="EMBL/GenBank/DDBJ databases">
        <title>Bacillus sp. M5HDSG1-1, whole genome shotgun sequence.</title>
        <authorList>
            <person name="Tuo L."/>
        </authorList>
    </citation>
    <scope>NUCLEOTIDE SEQUENCE [LARGE SCALE GENOMIC DNA]</scope>
    <source>
        <strain evidence="1 2">M5HDSG1-1</strain>
    </source>
</reference>
<organism evidence="1 2">
    <name type="scientific">Niallia taxi</name>
    <dbReference type="NCBI Taxonomy" id="2499688"/>
    <lineage>
        <taxon>Bacteria</taxon>
        <taxon>Bacillati</taxon>
        <taxon>Bacillota</taxon>
        <taxon>Bacilli</taxon>
        <taxon>Bacillales</taxon>
        <taxon>Bacillaceae</taxon>
        <taxon>Niallia</taxon>
    </lineage>
</organism>
<gene>
    <name evidence="1" type="ORF">EM808_16260</name>
</gene>
<evidence type="ECO:0000313" key="1">
    <source>
        <dbReference type="EMBL" id="RVT60795.1"/>
    </source>
</evidence>
<dbReference type="RefSeq" id="WP_127739267.1">
    <property type="nucleotide sequence ID" value="NZ_CP196003.1"/>
</dbReference>